<evidence type="ECO:0000313" key="8">
    <source>
        <dbReference type="Proteomes" id="UP000235371"/>
    </source>
</evidence>
<dbReference type="PANTHER" id="PTHR30618">
    <property type="entry name" value="NCS1 FAMILY PURINE/PYRIMIDINE TRANSPORTER"/>
    <property type="match status" value="1"/>
</dbReference>
<feature type="transmembrane region" description="Helical" evidence="6">
    <location>
        <begin position="370"/>
        <end position="387"/>
    </location>
</feature>
<dbReference type="RefSeq" id="XP_024727947.1">
    <property type="nucleotide sequence ID" value="XM_024885329.1"/>
</dbReference>
<proteinExistence type="inferred from homology"/>
<evidence type="ECO:0000256" key="5">
    <source>
        <dbReference type="ARBA" id="ARBA00023136"/>
    </source>
</evidence>
<feature type="transmembrane region" description="Helical" evidence="6">
    <location>
        <begin position="128"/>
        <end position="150"/>
    </location>
</feature>
<dbReference type="PANTHER" id="PTHR30618:SF15">
    <property type="entry name" value="NICOTINAMIDE RIBOSIDE TRANSPORTER 1-RELATED"/>
    <property type="match status" value="1"/>
</dbReference>
<dbReference type="Pfam" id="PF02133">
    <property type="entry name" value="Transp_cyt_pur"/>
    <property type="match status" value="1"/>
</dbReference>
<dbReference type="Gene3D" id="1.10.4160.10">
    <property type="entry name" value="Hydantoin permease"/>
    <property type="match status" value="1"/>
</dbReference>
<protein>
    <submittedName>
        <fullName evidence="7">Uncharacterized protein</fullName>
    </submittedName>
</protein>
<feature type="transmembrane region" description="Helical" evidence="6">
    <location>
        <begin position="47"/>
        <end position="67"/>
    </location>
</feature>
<keyword evidence="4 6" id="KW-1133">Transmembrane helix</keyword>
<name>A0A2J6SJW3_9HELO</name>
<comment type="similarity">
    <text evidence="2">Belongs to the purine-cytosine permease (2.A.39) family.</text>
</comment>
<keyword evidence="8" id="KW-1185">Reference proteome</keyword>
<dbReference type="InterPro" id="IPR045225">
    <property type="entry name" value="Uracil/uridine/allantoin_perm"/>
</dbReference>
<accession>A0A2J6SJW3</accession>
<evidence type="ECO:0000256" key="6">
    <source>
        <dbReference type="SAM" id="Phobius"/>
    </source>
</evidence>
<feature type="transmembrane region" description="Helical" evidence="6">
    <location>
        <begin position="274"/>
        <end position="294"/>
    </location>
</feature>
<feature type="transmembrane region" description="Helical" evidence="6">
    <location>
        <begin position="73"/>
        <end position="93"/>
    </location>
</feature>
<dbReference type="EMBL" id="KZ613912">
    <property type="protein sequence ID" value="PMD51043.1"/>
    <property type="molecule type" value="Genomic_DNA"/>
</dbReference>
<dbReference type="GO" id="GO:0015205">
    <property type="term" value="F:nucleobase transmembrane transporter activity"/>
    <property type="evidence" value="ECO:0007669"/>
    <property type="project" value="TreeGrafter"/>
</dbReference>
<keyword evidence="3 6" id="KW-0812">Transmembrane</keyword>
<dbReference type="InterPro" id="IPR001248">
    <property type="entry name" value="Pur-cyt_permease"/>
</dbReference>
<dbReference type="OrthoDB" id="2018619at2759"/>
<keyword evidence="5 6" id="KW-0472">Membrane</keyword>
<dbReference type="GeneID" id="36593406"/>
<evidence type="ECO:0000256" key="4">
    <source>
        <dbReference type="ARBA" id="ARBA00022989"/>
    </source>
</evidence>
<evidence type="ECO:0000256" key="1">
    <source>
        <dbReference type="ARBA" id="ARBA00004141"/>
    </source>
</evidence>
<reference evidence="7 8" key="1">
    <citation type="submission" date="2016-04" db="EMBL/GenBank/DDBJ databases">
        <title>A degradative enzymes factory behind the ericoid mycorrhizal symbiosis.</title>
        <authorList>
            <consortium name="DOE Joint Genome Institute"/>
            <person name="Martino E."/>
            <person name="Morin E."/>
            <person name="Grelet G."/>
            <person name="Kuo A."/>
            <person name="Kohler A."/>
            <person name="Daghino S."/>
            <person name="Barry K."/>
            <person name="Choi C."/>
            <person name="Cichocki N."/>
            <person name="Clum A."/>
            <person name="Copeland A."/>
            <person name="Hainaut M."/>
            <person name="Haridas S."/>
            <person name="Labutti K."/>
            <person name="Lindquist E."/>
            <person name="Lipzen A."/>
            <person name="Khouja H.-R."/>
            <person name="Murat C."/>
            <person name="Ohm R."/>
            <person name="Olson A."/>
            <person name="Spatafora J."/>
            <person name="Veneault-Fourrey C."/>
            <person name="Henrissat B."/>
            <person name="Grigoriev I."/>
            <person name="Martin F."/>
            <person name="Perotto S."/>
        </authorList>
    </citation>
    <scope>NUCLEOTIDE SEQUENCE [LARGE SCALE GENOMIC DNA]</scope>
    <source>
        <strain evidence="7 8">E</strain>
    </source>
</reference>
<organism evidence="7 8">
    <name type="scientific">Hyaloscypha bicolor E</name>
    <dbReference type="NCBI Taxonomy" id="1095630"/>
    <lineage>
        <taxon>Eukaryota</taxon>
        <taxon>Fungi</taxon>
        <taxon>Dikarya</taxon>
        <taxon>Ascomycota</taxon>
        <taxon>Pezizomycotina</taxon>
        <taxon>Leotiomycetes</taxon>
        <taxon>Helotiales</taxon>
        <taxon>Hyaloscyphaceae</taxon>
        <taxon>Hyaloscypha</taxon>
        <taxon>Hyaloscypha bicolor</taxon>
    </lineage>
</organism>
<evidence type="ECO:0000313" key="7">
    <source>
        <dbReference type="EMBL" id="PMD51043.1"/>
    </source>
</evidence>
<feature type="transmembrane region" description="Helical" evidence="6">
    <location>
        <begin position="170"/>
        <end position="189"/>
    </location>
</feature>
<feature type="transmembrane region" description="Helical" evidence="6">
    <location>
        <begin position="477"/>
        <end position="499"/>
    </location>
</feature>
<evidence type="ECO:0000256" key="2">
    <source>
        <dbReference type="ARBA" id="ARBA00008974"/>
    </source>
</evidence>
<dbReference type="GO" id="GO:0005886">
    <property type="term" value="C:plasma membrane"/>
    <property type="evidence" value="ECO:0007669"/>
    <property type="project" value="TreeGrafter"/>
</dbReference>
<feature type="transmembrane region" description="Helical" evidence="6">
    <location>
        <begin position="196"/>
        <end position="216"/>
    </location>
</feature>
<dbReference type="AlphaFoldDB" id="A0A2J6SJW3"/>
<dbReference type="Proteomes" id="UP000235371">
    <property type="component" value="Unassembled WGS sequence"/>
</dbReference>
<gene>
    <name evidence="7" type="ORF">K444DRAFT_647395</name>
</gene>
<comment type="subcellular location">
    <subcellularLocation>
        <location evidence="1">Membrane</location>
        <topology evidence="1">Multi-pass membrane protein</topology>
    </subcellularLocation>
</comment>
<feature type="transmembrane region" description="Helical" evidence="6">
    <location>
        <begin position="393"/>
        <end position="418"/>
    </location>
</feature>
<sequence>MAPSWLRWAELPARTDIHQDKGTTKWGNHDLYPIVEKERTYGIGAYLLFWVTCGGGLSTFAIGSSYVTLGLTAGQTCGAVLIGASLSSLNALLMGKVGAINHLGFVHISIPGHLDMNLTFIYHVRANMVFFGLQAYYGGQAISLMLGSMSPSYLHLKNTLPESSGVTTQNLVGFFLYMILYVPVILFVPPHKLEPLMWPAFIGTMGTVFGIMAYAVSVNGGSAGNLVSPAVAISSSNRAFRFIQCISTVVGTYGGAADRFADWTRFAKKKDSHVIGTILGMPIVITLCSLLGVLTASATKAHYGTTYWQPLTYLQFVLKSEYTAGSRAALFFAGMAIFGHQVFVNATQNNITAGMDLAGGFPRYVSMKRGSLILCTLGVLCQPWRFFTQATVFLSVIGSFGVVTGPTTAILIIDYYVLRKGNWKIPDMFNGGPQSIYCYYKGINFRSTVPYIIAILPSMPGLVENVMSKTNSAVKIYQLNCIVGFVISAILFFAANKMFPPPGTDIGEPFEAWEGPARSKAWVSLALIAAVAWLPRRREE</sequence>
<evidence type="ECO:0000256" key="3">
    <source>
        <dbReference type="ARBA" id="ARBA00022692"/>
    </source>
</evidence>
<dbReference type="InParanoid" id="A0A2J6SJW3"/>